<dbReference type="Gene3D" id="3.30.70.270">
    <property type="match status" value="2"/>
</dbReference>
<evidence type="ECO:0000256" key="1">
    <source>
        <dbReference type="ARBA" id="ARBA00023268"/>
    </source>
</evidence>
<dbReference type="CDD" id="cd01647">
    <property type="entry name" value="RT_LTR"/>
    <property type="match status" value="1"/>
</dbReference>
<dbReference type="EMBL" id="BQNB010021580">
    <property type="protein sequence ID" value="GJU07875.1"/>
    <property type="molecule type" value="Genomic_DNA"/>
</dbReference>
<reference evidence="3" key="2">
    <citation type="submission" date="2022-01" db="EMBL/GenBank/DDBJ databases">
        <authorList>
            <person name="Yamashiro T."/>
            <person name="Shiraishi A."/>
            <person name="Satake H."/>
            <person name="Nakayama K."/>
        </authorList>
    </citation>
    <scope>NUCLEOTIDE SEQUENCE</scope>
</reference>
<protein>
    <submittedName>
        <fullName evidence="3">Ty3-gypsy retrotransposon protein</fullName>
    </submittedName>
</protein>
<dbReference type="InterPro" id="IPR043128">
    <property type="entry name" value="Rev_trsase/Diguanyl_cyclase"/>
</dbReference>
<dbReference type="InterPro" id="IPR041577">
    <property type="entry name" value="RT_RNaseH_2"/>
</dbReference>
<evidence type="ECO:0000259" key="2">
    <source>
        <dbReference type="PROSITE" id="PS50878"/>
    </source>
</evidence>
<dbReference type="CDD" id="cd09274">
    <property type="entry name" value="RNase_HI_RT_Ty3"/>
    <property type="match status" value="1"/>
</dbReference>
<feature type="domain" description="Reverse transcriptase" evidence="2">
    <location>
        <begin position="1"/>
        <end position="242"/>
    </location>
</feature>
<dbReference type="InterPro" id="IPR043502">
    <property type="entry name" value="DNA/RNA_pol_sf"/>
</dbReference>
<evidence type="ECO:0000313" key="4">
    <source>
        <dbReference type="Proteomes" id="UP001151760"/>
    </source>
</evidence>
<dbReference type="SUPFAM" id="SSF56672">
    <property type="entry name" value="DNA/RNA polymerases"/>
    <property type="match status" value="1"/>
</dbReference>
<keyword evidence="4" id="KW-1185">Reference proteome</keyword>
<accession>A0ABQ5J5W1</accession>
<dbReference type="PANTHER" id="PTHR37984">
    <property type="entry name" value="PROTEIN CBG26694"/>
    <property type="match status" value="1"/>
</dbReference>
<dbReference type="InterPro" id="IPR050951">
    <property type="entry name" value="Retrovirus_Pol_polyprotein"/>
</dbReference>
<dbReference type="Pfam" id="PF17919">
    <property type="entry name" value="RT_RNaseH_2"/>
    <property type="match status" value="1"/>
</dbReference>
<sequence>MECTLLDTTYSLKGDDSLRMKKISLHQMLAMLKHDDVYGVYEVHHLSIETEVEEMRPETAGPRLAELEQLLLRFDSLFQVPTTLPPHREMEKLVDEILSQVTVKDKFPIPTADEMFDEIGGAIIFTKLDLRAGYHLIQVHERDIYKMAFRTHDGHYEFLVMPFGLKNAPSTFQATMNRLFAPYLRKFVTIFFDDILVYSTTLAAHLEHLECVFNCFQEHQFYVKKTKCVFVAETLEYLGYMISGREVEMDPKKVIAMRDWPEKTTQCQVRGFLGLAGYYRRFIKGYATMAAPLTELLRKNGLRWGGQKAATFQEIKQQLSTTPILSLPNFTQEFVVEADASDYGIWAILLQHNRPISYFSRKLVPRMCVVATYQKELFAIVEAVYKWRQNLVGRWFKIRTDHKSIKELMHQYKPGVANQVADALSRMYEDEELVKLNSWLLVNP</sequence>
<dbReference type="PROSITE" id="PS50878">
    <property type="entry name" value="RT_POL"/>
    <property type="match status" value="1"/>
</dbReference>
<keyword evidence="1" id="KW-0511">Multifunctional enzyme</keyword>
<proteinExistence type="predicted"/>
<name>A0ABQ5J5W1_9ASTR</name>
<dbReference type="PANTHER" id="PTHR37984:SF5">
    <property type="entry name" value="PROTEIN NYNRIN-LIKE"/>
    <property type="match status" value="1"/>
</dbReference>
<comment type="caution">
    <text evidence="3">The sequence shown here is derived from an EMBL/GenBank/DDBJ whole genome shotgun (WGS) entry which is preliminary data.</text>
</comment>
<dbReference type="Proteomes" id="UP001151760">
    <property type="component" value="Unassembled WGS sequence"/>
</dbReference>
<dbReference type="Pfam" id="PF00078">
    <property type="entry name" value="RVT_1"/>
    <property type="match status" value="1"/>
</dbReference>
<gene>
    <name evidence="3" type="ORF">Tco_1124305</name>
</gene>
<dbReference type="Gene3D" id="3.10.10.10">
    <property type="entry name" value="HIV Type 1 Reverse Transcriptase, subunit A, domain 1"/>
    <property type="match status" value="1"/>
</dbReference>
<organism evidence="3 4">
    <name type="scientific">Tanacetum coccineum</name>
    <dbReference type="NCBI Taxonomy" id="301880"/>
    <lineage>
        <taxon>Eukaryota</taxon>
        <taxon>Viridiplantae</taxon>
        <taxon>Streptophyta</taxon>
        <taxon>Embryophyta</taxon>
        <taxon>Tracheophyta</taxon>
        <taxon>Spermatophyta</taxon>
        <taxon>Magnoliopsida</taxon>
        <taxon>eudicotyledons</taxon>
        <taxon>Gunneridae</taxon>
        <taxon>Pentapetalae</taxon>
        <taxon>asterids</taxon>
        <taxon>campanulids</taxon>
        <taxon>Asterales</taxon>
        <taxon>Asteraceae</taxon>
        <taxon>Asteroideae</taxon>
        <taxon>Anthemideae</taxon>
        <taxon>Anthemidinae</taxon>
        <taxon>Tanacetum</taxon>
    </lineage>
</organism>
<reference evidence="3" key="1">
    <citation type="journal article" date="2022" name="Int. J. Mol. Sci.">
        <title>Draft Genome of Tanacetum Coccineum: Genomic Comparison of Closely Related Tanacetum-Family Plants.</title>
        <authorList>
            <person name="Yamashiro T."/>
            <person name="Shiraishi A."/>
            <person name="Nakayama K."/>
            <person name="Satake H."/>
        </authorList>
    </citation>
    <scope>NUCLEOTIDE SEQUENCE</scope>
</reference>
<evidence type="ECO:0000313" key="3">
    <source>
        <dbReference type="EMBL" id="GJU07875.1"/>
    </source>
</evidence>
<dbReference type="InterPro" id="IPR000477">
    <property type="entry name" value="RT_dom"/>
</dbReference>